<dbReference type="SUPFAM" id="SSF53098">
    <property type="entry name" value="Ribonuclease H-like"/>
    <property type="match status" value="1"/>
</dbReference>
<dbReference type="NCBIfam" id="NF033516">
    <property type="entry name" value="transpos_IS3"/>
    <property type="match status" value="1"/>
</dbReference>
<feature type="coiled-coil region" evidence="2">
    <location>
        <begin position="48"/>
        <end position="75"/>
    </location>
</feature>
<dbReference type="SUPFAM" id="SSF46689">
    <property type="entry name" value="Homeodomain-like"/>
    <property type="match status" value="1"/>
</dbReference>
<dbReference type="PANTHER" id="PTHR47515:SF1">
    <property type="entry name" value="BLR2054 PROTEIN"/>
    <property type="match status" value="1"/>
</dbReference>
<dbReference type="Pfam" id="PF13276">
    <property type="entry name" value="HTH_21"/>
    <property type="match status" value="1"/>
</dbReference>
<keyword evidence="5" id="KW-1185">Reference proteome</keyword>
<proteinExistence type="inferred from homology"/>
<comment type="similarity">
    <text evidence="1">Belongs to the transposase 8 family.</text>
</comment>
<evidence type="ECO:0000313" key="4">
    <source>
        <dbReference type="EMBL" id="PCO04881.1"/>
    </source>
</evidence>
<keyword evidence="2" id="KW-0175">Coiled coil</keyword>
<organism evidence="4 5">
    <name type="scientific">Microbulbifer flavimaris</name>
    <dbReference type="NCBI Taxonomy" id="1781068"/>
    <lineage>
        <taxon>Bacteria</taxon>
        <taxon>Pseudomonadati</taxon>
        <taxon>Pseudomonadota</taxon>
        <taxon>Gammaproteobacteria</taxon>
        <taxon>Cellvibrionales</taxon>
        <taxon>Microbulbiferaceae</taxon>
        <taxon>Microbulbifer</taxon>
    </lineage>
</organism>
<dbReference type="Proteomes" id="UP000218427">
    <property type="component" value="Unassembled WGS sequence"/>
</dbReference>
<dbReference type="EMBL" id="LRFG02000004">
    <property type="protein sequence ID" value="PCO04881.1"/>
    <property type="molecule type" value="Genomic_DNA"/>
</dbReference>
<evidence type="ECO:0000256" key="1">
    <source>
        <dbReference type="ARBA" id="ARBA00009964"/>
    </source>
</evidence>
<sequence length="320" mass="36759">MKKRFTEEQIIPILKEAEAGIPVKELCRKYSISDATFYTWRKKYGGMEVAEARRLKALEEENARLKKLLAESMLDQEALKAALNRKLLTVGNKREAVRTMQSETTISERRACSLVGLSRASMRYQPQKAVESNLSERIKAIALERRRFGYRRVHQMLRREGLHVNHKKVYRLYIQAGLAVRKRPKRKGVMVEPQPLELPEAPNEVWSMDFVMDAEANGRRIKCLTIVDDCTKECLDIPVARGISGLQVARTLDAIAAFRGYPKAIRTDQGPEFTSKALDQWGYENGVKLKLIQPGKPTQNGYIESFNGKFRDECLNEHWF</sequence>
<dbReference type="InterPro" id="IPR048020">
    <property type="entry name" value="Transpos_IS3"/>
</dbReference>
<protein>
    <submittedName>
        <fullName evidence="4">IS3 family transposase</fullName>
    </submittedName>
</protein>
<reference evidence="4" key="1">
    <citation type="submission" date="2017-08" db="EMBL/GenBank/DDBJ databases">
        <title>Microbulbifer marisrubri sp. nov., a halophilic alphaproteobacterium isolated from marine sediment of the Yellow Sea, China.</title>
        <authorList>
            <person name="Zhang G."/>
            <person name="Xiong Q."/>
        </authorList>
    </citation>
    <scope>NUCLEOTIDE SEQUENCE [LARGE SCALE GENOMIC DNA]</scope>
    <source>
        <strain evidence="4">WRN-8</strain>
    </source>
</reference>
<evidence type="ECO:0000259" key="3">
    <source>
        <dbReference type="PROSITE" id="PS50994"/>
    </source>
</evidence>
<dbReference type="PANTHER" id="PTHR47515">
    <property type="entry name" value="LOW CALCIUM RESPONSE LOCUS PROTEIN T"/>
    <property type="match status" value="1"/>
</dbReference>
<dbReference type="PROSITE" id="PS50994">
    <property type="entry name" value="INTEGRASE"/>
    <property type="match status" value="1"/>
</dbReference>
<dbReference type="InterPro" id="IPR025948">
    <property type="entry name" value="HTH-like_dom"/>
</dbReference>
<dbReference type="Pfam" id="PF01527">
    <property type="entry name" value="HTH_Tnp_1"/>
    <property type="match status" value="1"/>
</dbReference>
<dbReference type="InterPro" id="IPR036397">
    <property type="entry name" value="RNaseH_sf"/>
</dbReference>
<dbReference type="InterPro" id="IPR012337">
    <property type="entry name" value="RNaseH-like_sf"/>
</dbReference>
<dbReference type="InterPro" id="IPR009057">
    <property type="entry name" value="Homeodomain-like_sf"/>
</dbReference>
<dbReference type="Gene3D" id="3.30.420.10">
    <property type="entry name" value="Ribonuclease H-like superfamily/Ribonuclease H"/>
    <property type="match status" value="1"/>
</dbReference>
<feature type="domain" description="Integrase catalytic" evidence="3">
    <location>
        <begin position="198"/>
        <end position="320"/>
    </location>
</feature>
<feature type="non-terminal residue" evidence="4">
    <location>
        <position position="320"/>
    </location>
</feature>
<dbReference type="Pfam" id="PF00665">
    <property type="entry name" value="rve"/>
    <property type="match status" value="1"/>
</dbReference>
<accession>A0ABX4HY98</accession>
<evidence type="ECO:0000313" key="5">
    <source>
        <dbReference type="Proteomes" id="UP000218427"/>
    </source>
</evidence>
<dbReference type="InterPro" id="IPR001584">
    <property type="entry name" value="Integrase_cat-core"/>
</dbReference>
<gene>
    <name evidence="4" type="ORF">AWR36_012885</name>
</gene>
<dbReference type="InterPro" id="IPR002514">
    <property type="entry name" value="Transposase_8"/>
</dbReference>
<name>A0ABX4HY98_9GAMM</name>
<comment type="caution">
    <text evidence="4">The sequence shown here is derived from an EMBL/GenBank/DDBJ whole genome shotgun (WGS) entry which is preliminary data.</text>
</comment>
<evidence type="ECO:0000256" key="2">
    <source>
        <dbReference type="SAM" id="Coils"/>
    </source>
</evidence>